<evidence type="ECO:0000313" key="2">
    <source>
        <dbReference type="EMBL" id="TYT60605.1"/>
    </source>
</evidence>
<protein>
    <submittedName>
        <fullName evidence="2">Uncharacterized protein</fullName>
    </submittedName>
</protein>
<evidence type="ECO:0000313" key="3">
    <source>
        <dbReference type="Proteomes" id="UP000324104"/>
    </source>
</evidence>
<dbReference type="RefSeq" id="WP_149082858.1">
    <property type="nucleotide sequence ID" value="NZ_VTAW01000035.1"/>
</dbReference>
<feature type="transmembrane region" description="Helical" evidence="1">
    <location>
        <begin position="103"/>
        <end position="123"/>
    </location>
</feature>
<keyword evidence="3" id="KW-1185">Reference proteome</keyword>
<dbReference type="Proteomes" id="UP000324104">
    <property type="component" value="Unassembled WGS sequence"/>
</dbReference>
<name>A0A5D5AHW7_9EURY</name>
<feature type="transmembrane region" description="Helical" evidence="1">
    <location>
        <begin position="7"/>
        <end position="28"/>
    </location>
</feature>
<feature type="transmembrane region" description="Helical" evidence="1">
    <location>
        <begin position="78"/>
        <end position="97"/>
    </location>
</feature>
<keyword evidence="1" id="KW-0812">Transmembrane</keyword>
<feature type="transmembrane region" description="Helical" evidence="1">
    <location>
        <begin position="40"/>
        <end position="58"/>
    </location>
</feature>
<reference evidence="2 3" key="1">
    <citation type="submission" date="2019-08" db="EMBL/GenBank/DDBJ databases">
        <title>Archaea genome.</title>
        <authorList>
            <person name="Kajale S."/>
            <person name="Shouche Y."/>
            <person name="Deshpande N."/>
            <person name="Sharma A."/>
        </authorList>
    </citation>
    <scope>NUCLEOTIDE SEQUENCE [LARGE SCALE GENOMIC DNA]</scope>
    <source>
        <strain evidence="2 3">ESP3B_9</strain>
    </source>
</reference>
<evidence type="ECO:0000256" key="1">
    <source>
        <dbReference type="SAM" id="Phobius"/>
    </source>
</evidence>
<proteinExistence type="predicted"/>
<gene>
    <name evidence="2" type="ORF">FYC77_17865</name>
</gene>
<organism evidence="2 3">
    <name type="scientific">Natrialba swarupiae</name>
    <dbReference type="NCBI Taxonomy" id="2448032"/>
    <lineage>
        <taxon>Archaea</taxon>
        <taxon>Methanobacteriati</taxon>
        <taxon>Methanobacteriota</taxon>
        <taxon>Stenosarchaea group</taxon>
        <taxon>Halobacteria</taxon>
        <taxon>Halobacteriales</taxon>
        <taxon>Natrialbaceae</taxon>
        <taxon>Natrialba</taxon>
    </lineage>
</organism>
<sequence>MSTRPSASGYLLLIVAVVATAIVYLGLVPRQVLAGEPARAVRYLVVGWIPYVLVFYLIGRLRTSPGPLPSMRTADVGVALVLLSLLASLGLDAWGFTPEVVPAAHAVQAIAIFVGLALLGWGLGRRSNALSDGA</sequence>
<keyword evidence="1" id="KW-0472">Membrane</keyword>
<dbReference type="AlphaFoldDB" id="A0A5D5AHW7"/>
<keyword evidence="1" id="KW-1133">Transmembrane helix</keyword>
<accession>A0A5D5AHW7</accession>
<dbReference type="EMBL" id="VTAW01000035">
    <property type="protein sequence ID" value="TYT60605.1"/>
    <property type="molecule type" value="Genomic_DNA"/>
</dbReference>
<comment type="caution">
    <text evidence="2">The sequence shown here is derived from an EMBL/GenBank/DDBJ whole genome shotgun (WGS) entry which is preliminary data.</text>
</comment>